<feature type="region of interest" description="Disordered" evidence="1">
    <location>
        <begin position="864"/>
        <end position="966"/>
    </location>
</feature>
<feature type="compositionally biased region" description="Polar residues" evidence="1">
    <location>
        <begin position="231"/>
        <end position="240"/>
    </location>
</feature>
<comment type="caution">
    <text evidence="2">The sequence shown here is derived from an EMBL/GenBank/DDBJ whole genome shotgun (WGS) entry which is preliminary data.</text>
</comment>
<proteinExistence type="predicted"/>
<feature type="region of interest" description="Disordered" evidence="1">
    <location>
        <begin position="266"/>
        <end position="328"/>
    </location>
</feature>
<feature type="compositionally biased region" description="Basic and acidic residues" evidence="1">
    <location>
        <begin position="292"/>
        <end position="308"/>
    </location>
</feature>
<dbReference type="Proteomes" id="UP000299084">
    <property type="component" value="Unassembled WGS sequence"/>
</dbReference>
<keyword evidence="3" id="KW-1185">Reference proteome</keyword>
<dbReference type="AlphaFoldDB" id="A0A5N4D4J1"/>
<organism evidence="2 3">
    <name type="scientific">Camelus dromedarius</name>
    <name type="common">Dromedary</name>
    <name type="synonym">Arabian camel</name>
    <dbReference type="NCBI Taxonomy" id="9838"/>
    <lineage>
        <taxon>Eukaryota</taxon>
        <taxon>Metazoa</taxon>
        <taxon>Chordata</taxon>
        <taxon>Craniata</taxon>
        <taxon>Vertebrata</taxon>
        <taxon>Euteleostomi</taxon>
        <taxon>Mammalia</taxon>
        <taxon>Eutheria</taxon>
        <taxon>Laurasiatheria</taxon>
        <taxon>Artiodactyla</taxon>
        <taxon>Tylopoda</taxon>
        <taxon>Camelidae</taxon>
        <taxon>Camelus</taxon>
    </lineage>
</organism>
<feature type="region of interest" description="Disordered" evidence="1">
    <location>
        <begin position="114"/>
        <end position="133"/>
    </location>
</feature>
<feature type="region of interest" description="Disordered" evidence="1">
    <location>
        <begin position="171"/>
        <end position="240"/>
    </location>
</feature>
<feature type="region of interest" description="Disordered" evidence="1">
    <location>
        <begin position="725"/>
        <end position="746"/>
    </location>
</feature>
<feature type="region of interest" description="Disordered" evidence="1">
    <location>
        <begin position="1169"/>
        <end position="1204"/>
    </location>
</feature>
<evidence type="ECO:0000313" key="3">
    <source>
        <dbReference type="Proteomes" id="UP000299084"/>
    </source>
</evidence>
<accession>A0A5N4D4J1</accession>
<protein>
    <submittedName>
        <fullName evidence="2">Uncharacterized protein</fullName>
    </submittedName>
</protein>
<feature type="compositionally biased region" description="Basic and acidic residues" evidence="1">
    <location>
        <begin position="171"/>
        <end position="180"/>
    </location>
</feature>
<name>A0A5N4D4J1_CAMDR</name>
<feature type="compositionally biased region" description="Polar residues" evidence="1">
    <location>
        <begin position="585"/>
        <end position="595"/>
    </location>
</feature>
<sequence length="1204" mass="129767">MSKHPAPSPPMVPQTHLELTQADTSPRHHGTILFTGSRHPGWARHRGYADKAHHFPWGSQKEMPQEGRGIPGSAHVPDLLHALMTDREVTRIQYLELDGDTRVAALVAKNNGDRPEGFRGEAGDLGSTLRPHGDFRSPQAPTWEASQLLHPFHSWLTWKGEHVSIHSHLNRQGEGDHLGERSSSAESRRHPSALARAGVSPSPSAPPSGFPWSGHCDPPPDRPPALAQDTVKASRTDPTVAEPNSTCLAAVPLLGPPACAGVHKGQVRGTNRPLGRHHRRQGRTPCGFWGKITREADGEKHPTEEKSPSAKSSWLTAPLSSSLHPDQEARGPCAAARLCPPTQWGPAEGWPHSFLAEWPIPCDDLDGIQGRLGRWGTWLAGSDEGRGRATCLLWTQADGLTRPEKALKAAGLLVGLNKVGGHASHPCQEIQKSGLRGFNRAGVGGQKRWGRRGGQLPNPGMTDDGFPKGQGTLDLLPAASPSLPSLSLCLQPSWTISGVQGRNWDVSKEPRSFSPISWVPLWGLRERNISTGTTGQGFLCKRRKGQHPSDWTGRTLQTEIPHERGLGPTRRPGHTLWSPVLPGKQPQSQCFSSSGPAVLQRGRPVLPSWPTVPATSAWTSTSRTCAPGLQHSGGVRATLATKQASSTSSAEEPAPPRSGNDDPAKGLGRTVAVSAMLSSCVALFLLEPPVPCTPRNCRGLIRTAFSFTAQERPCSEWNWEEREAQSPTLRAASRAPRNSPQTLGSRLKCRVSVSASRDPDSGLGTRESAFDTLLLNAYLGLVLPAYTGQVEGEQHGRERGQSFATGSGGSEIIPLLVGQDPRGLTAKQNPTPCPGDTPHKEPVCWERSTRDEVTSWEVVLGGLLGGPSTESSYSGTRGPRSGERASFNKQSKRSLRREDWSSSDRVPRVSAHIAEEESPGTCKAARPTTYRRKEKGGEQRQNLIPWEGGRGGVAEARPGQTAGDPLFLQTEKRPSLLHSRLWQQNQLGREPGTKNLPQTPPRTVTDFCIKADQQVHCPSAPDHHLRAISAPCILFFKLWPEGTLGTRTSDVSSFPPTDKPLVCGWGLAKAVGLLSAQALAGGPVSCQNVTLVSGNTTRQDGEAGRMGKGFTTNRQRIRETAEDTLFLQNWAAVLKVEVTITSFPIVAAPPATGSAPQPFHRQVWRWAPGWRRGGGGGGGAAGIRMEGTGGDDRTGQRIRHPPEN</sequence>
<feature type="region of interest" description="Disordered" evidence="1">
    <location>
        <begin position="562"/>
        <end position="597"/>
    </location>
</feature>
<feature type="compositionally biased region" description="Polar residues" evidence="1">
    <location>
        <begin position="309"/>
        <end position="324"/>
    </location>
</feature>
<feature type="compositionally biased region" description="Basic and acidic residues" evidence="1">
    <location>
        <begin position="1190"/>
        <end position="1204"/>
    </location>
</feature>
<dbReference type="EMBL" id="JWIN03000016">
    <property type="protein sequence ID" value="KAB1266094.1"/>
    <property type="molecule type" value="Genomic_DNA"/>
</dbReference>
<reference evidence="2 3" key="1">
    <citation type="journal article" date="2019" name="Mol. Ecol. Resour.">
        <title>Improving Illumina assemblies with Hi-C and long reads: an example with the North African dromedary.</title>
        <authorList>
            <person name="Elbers J.P."/>
            <person name="Rogers M.F."/>
            <person name="Perelman P.L."/>
            <person name="Proskuryakova A.A."/>
            <person name="Serdyukova N.A."/>
            <person name="Johnson W.E."/>
            <person name="Horin P."/>
            <person name="Corander J."/>
            <person name="Murphy D."/>
            <person name="Burger P.A."/>
        </authorList>
    </citation>
    <scope>NUCLEOTIDE SEQUENCE [LARGE SCALE GENOMIC DNA]</scope>
    <source>
        <strain evidence="2">Drom800</strain>
        <tissue evidence="2">Blood</tissue>
    </source>
</reference>
<feature type="compositionally biased region" description="Basic and acidic residues" evidence="1">
    <location>
        <begin position="896"/>
        <end position="907"/>
    </location>
</feature>
<gene>
    <name evidence="2" type="ORF">Cadr_000019351</name>
</gene>
<feature type="region of interest" description="Disordered" evidence="1">
    <location>
        <begin position="792"/>
        <end position="843"/>
    </location>
</feature>
<evidence type="ECO:0000256" key="1">
    <source>
        <dbReference type="SAM" id="MobiDB-lite"/>
    </source>
</evidence>
<evidence type="ECO:0000313" key="2">
    <source>
        <dbReference type="EMBL" id="KAB1266094.1"/>
    </source>
</evidence>
<feature type="region of interest" description="Disordered" evidence="1">
    <location>
        <begin position="639"/>
        <end position="667"/>
    </location>
</feature>
<feature type="compositionally biased region" description="Gly residues" evidence="1">
    <location>
        <begin position="1171"/>
        <end position="1181"/>
    </location>
</feature>